<protein>
    <recommendedName>
        <fullName evidence="5">Glycosyltransferase RgtA/B/C/D-like domain-containing protein</fullName>
    </recommendedName>
</protein>
<dbReference type="KEGG" id="pbor:BSF38_02705"/>
<evidence type="ECO:0000313" key="3">
    <source>
        <dbReference type="EMBL" id="APW61201.1"/>
    </source>
</evidence>
<feature type="transmembrane region" description="Helical" evidence="2">
    <location>
        <begin position="379"/>
        <end position="398"/>
    </location>
</feature>
<feature type="transmembrane region" description="Helical" evidence="2">
    <location>
        <begin position="138"/>
        <end position="171"/>
    </location>
</feature>
<keyword evidence="2" id="KW-0812">Transmembrane</keyword>
<keyword evidence="2" id="KW-0472">Membrane</keyword>
<keyword evidence="2" id="KW-1133">Transmembrane helix</keyword>
<organism evidence="3 4">
    <name type="scientific">Paludisphaera borealis</name>
    <dbReference type="NCBI Taxonomy" id="1387353"/>
    <lineage>
        <taxon>Bacteria</taxon>
        <taxon>Pseudomonadati</taxon>
        <taxon>Planctomycetota</taxon>
        <taxon>Planctomycetia</taxon>
        <taxon>Isosphaerales</taxon>
        <taxon>Isosphaeraceae</taxon>
        <taxon>Paludisphaera</taxon>
    </lineage>
</organism>
<feature type="transmembrane region" description="Helical" evidence="2">
    <location>
        <begin position="351"/>
        <end position="367"/>
    </location>
</feature>
<feature type="transmembrane region" description="Helical" evidence="2">
    <location>
        <begin position="294"/>
        <end position="316"/>
    </location>
</feature>
<evidence type="ECO:0000256" key="1">
    <source>
        <dbReference type="SAM" id="MobiDB-lite"/>
    </source>
</evidence>
<feature type="region of interest" description="Disordered" evidence="1">
    <location>
        <begin position="1"/>
        <end position="20"/>
    </location>
</feature>
<feature type="transmembrane region" description="Helical" evidence="2">
    <location>
        <begin position="191"/>
        <end position="215"/>
    </location>
</feature>
<accession>A0A1U7CQJ9</accession>
<feature type="transmembrane region" description="Helical" evidence="2">
    <location>
        <begin position="108"/>
        <end position="126"/>
    </location>
</feature>
<dbReference type="EMBL" id="CP019082">
    <property type="protein sequence ID" value="APW61201.1"/>
    <property type="molecule type" value="Genomic_DNA"/>
</dbReference>
<gene>
    <name evidence="3" type="ORF">BSF38_02705</name>
</gene>
<feature type="transmembrane region" description="Helical" evidence="2">
    <location>
        <begin position="28"/>
        <end position="49"/>
    </location>
</feature>
<sequence length="544" mass="59862">MTHGSDRNDEGQESRSDTSEPCRPLREILVTAMLLTPVLAAIWIVPWFVTQDGLTHLYNAWIIAASTAGDSAFSPYYEVHWRPLPNWAGHLALIGLLRVVSPWAADRIVMSASLLGFAVATVWLRARVVGGRGSFAACAFSALLALSFSWLMGFTSFQFGACLFPITLGVWWKSRDDLRAGRMTGVSALLVLGYFGHLVSLGLTVCAMMFLAIVLPGGSRWARLWRTGLSLAPLGGLGVVYLKLSRQGGPMHPKFPAPGEFLSISGWVRRLGWVDPISVAIKDGLPFTDRVGPLYAVFSPAVWLGLAGLLGLATAWRGTCERRAWQALAAILVLGGVFGPDSLGPGHGDYLPQRLALLGLVALVPTFDRAAKSWTQRAAAGAIVVALVLQTVVVWDYALDSQRKVAQMVAIGPSVGRGQRVATLISDLKTRFRPNAALHADSWLGISEGAVLWSNYETRYYYFPVQFRPELARPDSFELEQIALRGGSDEAEERWARVLETYRDAIDRVIAWRDDPGLDAITERWYELVVRRGDARVYRRREGR</sequence>
<evidence type="ECO:0000256" key="2">
    <source>
        <dbReference type="SAM" id="Phobius"/>
    </source>
</evidence>
<evidence type="ECO:0000313" key="4">
    <source>
        <dbReference type="Proteomes" id="UP000186309"/>
    </source>
</evidence>
<reference evidence="4" key="1">
    <citation type="submission" date="2016-12" db="EMBL/GenBank/DDBJ databases">
        <title>Comparative genomics of four Isosphaeraceae planctomycetes: a common pool of plasmids and glycoside hydrolase genes.</title>
        <authorList>
            <person name="Ivanova A."/>
        </authorList>
    </citation>
    <scope>NUCLEOTIDE SEQUENCE [LARGE SCALE GENOMIC DNA]</scope>
    <source>
        <strain evidence="4">PX4</strain>
    </source>
</reference>
<evidence type="ECO:0008006" key="5">
    <source>
        <dbReference type="Google" id="ProtNLM"/>
    </source>
</evidence>
<dbReference type="Proteomes" id="UP000186309">
    <property type="component" value="Chromosome"/>
</dbReference>
<dbReference type="RefSeq" id="WP_076346380.1">
    <property type="nucleotide sequence ID" value="NZ_CP019082.1"/>
</dbReference>
<proteinExistence type="predicted"/>
<keyword evidence="4" id="KW-1185">Reference proteome</keyword>
<name>A0A1U7CQJ9_9BACT</name>
<dbReference type="AlphaFoldDB" id="A0A1U7CQJ9"/>
<feature type="transmembrane region" description="Helical" evidence="2">
    <location>
        <begin position="323"/>
        <end position="339"/>
    </location>
</feature>
<dbReference type="OrthoDB" id="258591at2"/>